<dbReference type="EMBL" id="SFCC01000013">
    <property type="protein sequence ID" value="RZQ61086.1"/>
    <property type="molecule type" value="Genomic_DNA"/>
</dbReference>
<proteinExistence type="inferred from homology"/>
<dbReference type="Pfam" id="PF13732">
    <property type="entry name" value="DrrA1-3_C"/>
    <property type="match status" value="1"/>
</dbReference>
<evidence type="ECO:0000256" key="7">
    <source>
        <dbReference type="ARBA" id="ARBA00023136"/>
    </source>
</evidence>
<sequence>MTLHLDSEAGAVPAAEGPPPTPSTSADHAILAEGLVKRFGDTTALDGVDLAVRSGSVLGLLGPNGAGKTTAVRILATLMHPDSGHATVGGYDVVRQSHQVRQLIGLTGQYAAVDEKLTGTENLVLVARLLGLSRAGAKARAKELLADFRLEEAADRAAKTYSGGMRRRLDLAASLIGRPRLLFLDEPTTGLDPRARLDLWDVLRGLVADGTTILLTTQYLEEADALADEISVIDHGKVIAHGTPDELKARIGAQTLLVRPADEAEVGTVVSVVRGLTGSDPEVAGQLVTAAVTDPAVLPAAVRELDQAGVVITELNLRNSSLDEVFLSLTGHRTDDAEKSTVDGETEEVPK</sequence>
<organism evidence="12 13">
    <name type="scientific">Amycolatopsis suaedae</name>
    <dbReference type="NCBI Taxonomy" id="2510978"/>
    <lineage>
        <taxon>Bacteria</taxon>
        <taxon>Bacillati</taxon>
        <taxon>Actinomycetota</taxon>
        <taxon>Actinomycetes</taxon>
        <taxon>Pseudonocardiales</taxon>
        <taxon>Pseudonocardiaceae</taxon>
        <taxon>Amycolatopsis</taxon>
    </lineage>
</organism>
<evidence type="ECO:0000256" key="8">
    <source>
        <dbReference type="ARBA" id="ARBA00023251"/>
    </source>
</evidence>
<evidence type="ECO:0000256" key="1">
    <source>
        <dbReference type="ARBA" id="ARBA00004413"/>
    </source>
</evidence>
<evidence type="ECO:0000313" key="12">
    <source>
        <dbReference type="EMBL" id="RZQ61086.1"/>
    </source>
</evidence>
<dbReference type="SUPFAM" id="SSF52540">
    <property type="entry name" value="P-loop containing nucleoside triphosphate hydrolases"/>
    <property type="match status" value="1"/>
</dbReference>
<dbReference type="PANTHER" id="PTHR42711:SF19">
    <property type="entry name" value="DOXORUBICIN RESISTANCE ATP-BINDING PROTEIN DRRA"/>
    <property type="match status" value="1"/>
</dbReference>
<dbReference type="InterPro" id="IPR005894">
    <property type="entry name" value="DrrA"/>
</dbReference>
<gene>
    <name evidence="12" type="ORF">EWH70_24675</name>
</gene>
<feature type="domain" description="ABC transporter" evidence="11">
    <location>
        <begin position="30"/>
        <end position="260"/>
    </location>
</feature>
<dbReference type="InterPro" id="IPR027417">
    <property type="entry name" value="P-loop_NTPase"/>
</dbReference>
<keyword evidence="4" id="KW-0547">Nucleotide-binding</keyword>
<comment type="similarity">
    <text evidence="9">Belongs to the ABC transporter superfamily. Drug exporter-1 (DrugE1) (TC 3.A.1.105) family.</text>
</comment>
<dbReference type="InterPro" id="IPR050763">
    <property type="entry name" value="ABC_transporter_ATP-binding"/>
</dbReference>
<comment type="subcellular location">
    <subcellularLocation>
        <location evidence="1">Cell membrane</location>
        <topology evidence="1">Peripheral membrane protein</topology>
        <orientation evidence="1">Cytoplasmic side</orientation>
    </subcellularLocation>
</comment>
<keyword evidence="13" id="KW-1185">Reference proteome</keyword>
<dbReference type="PANTHER" id="PTHR42711">
    <property type="entry name" value="ABC TRANSPORTER ATP-BINDING PROTEIN"/>
    <property type="match status" value="1"/>
</dbReference>
<dbReference type="GO" id="GO:0005886">
    <property type="term" value="C:plasma membrane"/>
    <property type="evidence" value="ECO:0007669"/>
    <property type="project" value="UniProtKB-SubCell"/>
</dbReference>
<dbReference type="Gene3D" id="3.40.50.300">
    <property type="entry name" value="P-loop containing nucleotide triphosphate hydrolases"/>
    <property type="match status" value="1"/>
</dbReference>
<evidence type="ECO:0000256" key="4">
    <source>
        <dbReference type="ARBA" id="ARBA00022741"/>
    </source>
</evidence>
<keyword evidence="3" id="KW-1003">Cell membrane</keyword>
<dbReference type="PROSITE" id="PS50893">
    <property type="entry name" value="ABC_TRANSPORTER_2"/>
    <property type="match status" value="1"/>
</dbReference>
<keyword evidence="5 12" id="KW-0067">ATP-binding</keyword>
<dbReference type="FunFam" id="3.40.50.300:FF:000589">
    <property type="entry name" value="ABC transporter, ATP-binding subunit"/>
    <property type="match status" value="1"/>
</dbReference>
<keyword evidence="8" id="KW-0046">Antibiotic resistance</keyword>
<evidence type="ECO:0000256" key="5">
    <source>
        <dbReference type="ARBA" id="ARBA00022840"/>
    </source>
</evidence>
<keyword evidence="7" id="KW-0472">Membrane</keyword>
<dbReference type="GO" id="GO:0016887">
    <property type="term" value="F:ATP hydrolysis activity"/>
    <property type="evidence" value="ECO:0007669"/>
    <property type="project" value="InterPro"/>
</dbReference>
<evidence type="ECO:0000259" key="11">
    <source>
        <dbReference type="PROSITE" id="PS50893"/>
    </source>
</evidence>
<dbReference type="AlphaFoldDB" id="A0A4Q7J397"/>
<dbReference type="InterPro" id="IPR017871">
    <property type="entry name" value="ABC_transporter-like_CS"/>
</dbReference>
<feature type="region of interest" description="Disordered" evidence="10">
    <location>
        <begin position="1"/>
        <end position="26"/>
    </location>
</feature>
<evidence type="ECO:0000256" key="6">
    <source>
        <dbReference type="ARBA" id="ARBA00022967"/>
    </source>
</evidence>
<accession>A0A4Q7J397</accession>
<dbReference type="InterPro" id="IPR003439">
    <property type="entry name" value="ABC_transporter-like_ATP-bd"/>
</dbReference>
<dbReference type="PROSITE" id="PS00211">
    <property type="entry name" value="ABC_TRANSPORTER_1"/>
    <property type="match status" value="1"/>
</dbReference>
<dbReference type="Pfam" id="PF00005">
    <property type="entry name" value="ABC_tran"/>
    <property type="match status" value="1"/>
</dbReference>
<dbReference type="GO" id="GO:0046677">
    <property type="term" value="P:response to antibiotic"/>
    <property type="evidence" value="ECO:0007669"/>
    <property type="project" value="UniProtKB-KW"/>
</dbReference>
<dbReference type="GO" id="GO:0043215">
    <property type="term" value="P:daunorubicin transport"/>
    <property type="evidence" value="ECO:0007669"/>
    <property type="project" value="InterPro"/>
</dbReference>
<dbReference type="InterPro" id="IPR003593">
    <property type="entry name" value="AAA+_ATPase"/>
</dbReference>
<dbReference type="GO" id="GO:1900753">
    <property type="term" value="P:doxorubicin transport"/>
    <property type="evidence" value="ECO:0007669"/>
    <property type="project" value="InterPro"/>
</dbReference>
<dbReference type="SMART" id="SM00382">
    <property type="entry name" value="AAA"/>
    <property type="match status" value="1"/>
</dbReference>
<evidence type="ECO:0000256" key="10">
    <source>
        <dbReference type="SAM" id="MobiDB-lite"/>
    </source>
</evidence>
<protein>
    <submittedName>
        <fullName evidence="12">ATP-binding cassette domain-containing protein</fullName>
    </submittedName>
</protein>
<dbReference type="NCBIfam" id="TIGR01188">
    <property type="entry name" value="drrA"/>
    <property type="match status" value="1"/>
</dbReference>
<keyword evidence="2" id="KW-0813">Transport</keyword>
<reference evidence="12 13" key="1">
    <citation type="submission" date="2019-02" db="EMBL/GenBank/DDBJ databases">
        <title>Draft genome sequence of Amycolatopsis sp. 8-3EHSu isolated from roots of Suaeda maritima.</title>
        <authorList>
            <person name="Duangmal K."/>
            <person name="Chantavorakit T."/>
        </authorList>
    </citation>
    <scope>NUCLEOTIDE SEQUENCE [LARGE SCALE GENOMIC DNA]</scope>
    <source>
        <strain evidence="12 13">8-3EHSu</strain>
    </source>
</reference>
<name>A0A4Q7J397_9PSEU</name>
<dbReference type="OrthoDB" id="9804819at2"/>
<evidence type="ECO:0000256" key="2">
    <source>
        <dbReference type="ARBA" id="ARBA00022448"/>
    </source>
</evidence>
<dbReference type="RefSeq" id="WP_130477900.1">
    <property type="nucleotide sequence ID" value="NZ_SFCC01000013.1"/>
</dbReference>
<evidence type="ECO:0000256" key="9">
    <source>
        <dbReference type="ARBA" id="ARBA00049985"/>
    </source>
</evidence>
<evidence type="ECO:0000313" key="13">
    <source>
        <dbReference type="Proteomes" id="UP000292003"/>
    </source>
</evidence>
<keyword evidence="6" id="KW-1278">Translocase</keyword>
<dbReference type="GO" id="GO:0005524">
    <property type="term" value="F:ATP binding"/>
    <property type="evidence" value="ECO:0007669"/>
    <property type="project" value="UniProtKB-KW"/>
</dbReference>
<comment type="caution">
    <text evidence="12">The sequence shown here is derived from an EMBL/GenBank/DDBJ whole genome shotgun (WGS) entry which is preliminary data.</text>
</comment>
<evidence type="ECO:0000256" key="3">
    <source>
        <dbReference type="ARBA" id="ARBA00022475"/>
    </source>
</evidence>
<dbReference type="Proteomes" id="UP000292003">
    <property type="component" value="Unassembled WGS sequence"/>
</dbReference>
<dbReference type="InterPro" id="IPR025302">
    <property type="entry name" value="DrrA1/2-like_C"/>
</dbReference>